<comment type="caution">
    <text evidence="2">The sequence shown here is derived from an EMBL/GenBank/DDBJ whole genome shotgun (WGS) entry which is preliminary data.</text>
</comment>
<evidence type="ECO:0000313" key="3">
    <source>
        <dbReference type="Proteomes" id="UP000186922"/>
    </source>
</evidence>
<organism evidence="2 3">
    <name type="scientific">Ramazzottius varieornatus</name>
    <name type="common">Water bear</name>
    <name type="synonym">Tardigrade</name>
    <dbReference type="NCBI Taxonomy" id="947166"/>
    <lineage>
        <taxon>Eukaryota</taxon>
        <taxon>Metazoa</taxon>
        <taxon>Ecdysozoa</taxon>
        <taxon>Tardigrada</taxon>
        <taxon>Eutardigrada</taxon>
        <taxon>Parachela</taxon>
        <taxon>Hypsibioidea</taxon>
        <taxon>Ramazzottiidae</taxon>
        <taxon>Ramazzottius</taxon>
    </lineage>
</organism>
<feature type="region of interest" description="Disordered" evidence="1">
    <location>
        <begin position="76"/>
        <end position="95"/>
    </location>
</feature>
<dbReference type="PANTHER" id="PTHR34648">
    <property type="entry name" value="CLOCK-INTERACTING PACEMAKER"/>
    <property type="match status" value="1"/>
</dbReference>
<feature type="region of interest" description="Disordered" evidence="1">
    <location>
        <begin position="1"/>
        <end position="24"/>
    </location>
</feature>
<gene>
    <name evidence="2" type="primary">RvY_09536-1</name>
    <name evidence="2" type="synonym">RvY_09536.1</name>
    <name evidence="2" type="ORF">RvY_09536</name>
</gene>
<evidence type="ECO:0000256" key="1">
    <source>
        <dbReference type="SAM" id="MobiDB-lite"/>
    </source>
</evidence>
<accession>A0A1D1V9L7</accession>
<name>A0A1D1V9L7_RAMVA</name>
<evidence type="ECO:0000313" key="2">
    <source>
        <dbReference type="EMBL" id="GAU98381.1"/>
    </source>
</evidence>
<dbReference type="Proteomes" id="UP000186922">
    <property type="component" value="Unassembled WGS sequence"/>
</dbReference>
<feature type="compositionally biased region" description="Polar residues" evidence="1">
    <location>
        <begin position="151"/>
        <end position="173"/>
    </location>
</feature>
<dbReference type="GO" id="GO:0045892">
    <property type="term" value="P:negative regulation of DNA-templated transcription"/>
    <property type="evidence" value="ECO:0007669"/>
    <property type="project" value="InterPro"/>
</dbReference>
<dbReference type="GO" id="GO:0005634">
    <property type="term" value="C:nucleus"/>
    <property type="evidence" value="ECO:0007669"/>
    <property type="project" value="TreeGrafter"/>
</dbReference>
<feature type="region of interest" description="Disordered" evidence="1">
    <location>
        <begin position="306"/>
        <end position="327"/>
    </location>
</feature>
<reference evidence="2 3" key="1">
    <citation type="journal article" date="2016" name="Nat. Commun.">
        <title>Extremotolerant tardigrade genome and improved radiotolerance of human cultured cells by tardigrade-unique protein.</title>
        <authorList>
            <person name="Hashimoto T."/>
            <person name="Horikawa D.D."/>
            <person name="Saito Y."/>
            <person name="Kuwahara H."/>
            <person name="Kozuka-Hata H."/>
            <person name="Shin-I T."/>
            <person name="Minakuchi Y."/>
            <person name="Ohishi K."/>
            <person name="Motoyama A."/>
            <person name="Aizu T."/>
            <person name="Enomoto A."/>
            <person name="Kondo K."/>
            <person name="Tanaka S."/>
            <person name="Hara Y."/>
            <person name="Koshikawa S."/>
            <person name="Sagara H."/>
            <person name="Miura T."/>
            <person name="Yokobori S."/>
            <person name="Miyagawa K."/>
            <person name="Suzuki Y."/>
            <person name="Kubo T."/>
            <person name="Oyama M."/>
            <person name="Kohara Y."/>
            <person name="Fujiyama A."/>
            <person name="Arakawa K."/>
            <person name="Katayama T."/>
            <person name="Toyoda A."/>
            <person name="Kunieda T."/>
        </authorList>
    </citation>
    <scope>NUCLEOTIDE SEQUENCE [LARGE SCALE GENOMIC DNA]</scope>
    <source>
        <strain evidence="2 3">YOKOZUNA-1</strain>
    </source>
</reference>
<feature type="compositionally biased region" description="Pro residues" evidence="1">
    <location>
        <begin position="78"/>
        <end position="88"/>
    </location>
</feature>
<feature type="region of interest" description="Disordered" evidence="1">
    <location>
        <begin position="142"/>
        <end position="211"/>
    </location>
</feature>
<dbReference type="GO" id="GO:0042754">
    <property type="term" value="P:negative regulation of circadian rhythm"/>
    <property type="evidence" value="ECO:0007669"/>
    <property type="project" value="InterPro"/>
</dbReference>
<sequence length="438" mass="48609">METLRRQLSMPQLPTNHHPADPTCKPTTIMSYNSMPGPTDITNDGNNNILSDFQLAELHQTLDTLSNIPSLNGTCVMPYPPSQQPPPNGSSTQQSPLLFEVPSAASQLRMHGSHSFTNGINVRQNNSNKRLSVDMSGNVAEYPGELWPGPSRSSTSISHEDNTSAQISRSASGQDLRETIPNGASIYPTTTKRQNVGRHNNGQTTLANGPNMTNFMLVNHNQRMPYPQNPQFSQLPPMGQQPTSGHFYARPRLFDSTNFSQRLPARDPTLSHMMYTPPPRVPQSYQQAFFRQPQPKNIIYETVNQQNTTGSGTNSSTGDSVAQSEKRSRFMRTAQLLEQSGLMEVTMKTAALIKENLALQRDIEFLMAETMQIEQNLTAIKTGNAVNSHFILQDNFHNGQIMNQMSQPQLLTGPNSQMQQFPPPPGPGSVPMQRHVLY</sequence>
<protein>
    <submittedName>
        <fullName evidence="2">Uncharacterized protein</fullName>
    </submittedName>
</protein>
<dbReference type="PANTHER" id="PTHR34648:SF1">
    <property type="entry name" value="CLOCK-INTERACTING PACEMAKER"/>
    <property type="match status" value="1"/>
</dbReference>
<dbReference type="OrthoDB" id="6374619at2759"/>
<dbReference type="EMBL" id="BDGG01000004">
    <property type="protein sequence ID" value="GAU98381.1"/>
    <property type="molecule type" value="Genomic_DNA"/>
</dbReference>
<proteinExistence type="predicted"/>
<keyword evidence="3" id="KW-1185">Reference proteome</keyword>
<feature type="compositionally biased region" description="Low complexity" evidence="1">
    <location>
        <begin position="306"/>
        <end position="318"/>
    </location>
</feature>
<feature type="region of interest" description="Disordered" evidence="1">
    <location>
        <begin position="408"/>
        <end position="438"/>
    </location>
</feature>
<dbReference type="Pfam" id="PF15800">
    <property type="entry name" value="CiPC"/>
    <property type="match status" value="1"/>
</dbReference>
<dbReference type="AlphaFoldDB" id="A0A1D1V9L7"/>
<feature type="compositionally biased region" description="Polar residues" evidence="1">
    <location>
        <begin position="187"/>
        <end position="211"/>
    </location>
</feature>
<dbReference type="InterPro" id="IPR031602">
    <property type="entry name" value="CIPC"/>
</dbReference>
<feature type="compositionally biased region" description="Low complexity" evidence="1">
    <location>
        <begin position="429"/>
        <end position="438"/>
    </location>
</feature>